<evidence type="ECO:0000313" key="1">
    <source>
        <dbReference type="EMBL" id="AOC55135.1"/>
    </source>
</evidence>
<dbReference type="Proteomes" id="UP000149121">
    <property type="component" value="Segment"/>
</dbReference>
<dbReference type="KEGG" id="vg:30902627"/>
<name>A0A1B2RVW5_9VIRU</name>
<accession>A0A1B2RVW5</accession>
<dbReference type="EMBL" id="KX643370">
    <property type="protein sequence ID" value="AOC55135.1"/>
    <property type="molecule type" value="Genomic_DNA"/>
</dbReference>
<sequence>MLLSVFEFHKSSRILAFKHLTHYGVTLLTSTALALRILTLKPYTSMSYALESLKINRSVYFHKT</sequence>
<reference evidence="1 2" key="1">
    <citation type="journal article" date="2016" name="J. Virol.">
        <title>Concurrence of Iridovirus, Polyomavirus, and a Unique Member of a New Group of Fish Papillomaviruses in Lymphocystis Disease-Affected Gilthead Sea Bream.</title>
        <authorList>
            <person name="Lopez-Bueno A."/>
            <person name="Mavian C."/>
            <person name="Labella A.M."/>
            <person name="Castro D."/>
            <person name="Borrego J.J."/>
            <person name="Alcami A."/>
            <person name="Alejo A."/>
        </authorList>
    </citation>
    <scope>NUCLEOTIDE SEQUENCE [LARGE SCALE GENOMIC DNA]</scope>
    <source>
        <strain evidence="1">SA9</strain>
    </source>
</reference>
<protein>
    <submittedName>
        <fullName evidence="1">Uncharacterized protein</fullName>
    </submittedName>
</protein>
<organism evidence="1 2">
    <name type="scientific">Lymphocystis disease virus 3</name>
    <dbReference type="NCBI Taxonomy" id="2560566"/>
    <lineage>
        <taxon>Viruses</taxon>
        <taxon>Varidnaviria</taxon>
        <taxon>Bamfordvirae</taxon>
        <taxon>Nucleocytoviricota</taxon>
        <taxon>Megaviricetes</taxon>
        <taxon>Pimascovirales</taxon>
        <taxon>Pimascovirales incertae sedis</taxon>
        <taxon>Iridoviridae</taxon>
        <taxon>Alphairidovirinae</taxon>
        <taxon>Lymphocystivirus</taxon>
        <taxon>Lymphocystivirus sparus1</taxon>
    </lineage>
</organism>
<proteinExistence type="predicted"/>
<gene>
    <name evidence="1" type="ORF">LCDVSa051L</name>
</gene>
<keyword evidence="2" id="KW-1185">Reference proteome</keyword>
<evidence type="ECO:0000313" key="2">
    <source>
        <dbReference type="Proteomes" id="UP000149121"/>
    </source>
</evidence>